<dbReference type="AlphaFoldDB" id="A0A0G0R606"/>
<reference evidence="1 2" key="1">
    <citation type="journal article" date="2015" name="Nature">
        <title>rRNA introns, odd ribosomes, and small enigmatic genomes across a large radiation of phyla.</title>
        <authorList>
            <person name="Brown C.T."/>
            <person name="Hug L.A."/>
            <person name="Thomas B.C."/>
            <person name="Sharon I."/>
            <person name="Castelle C.J."/>
            <person name="Singh A."/>
            <person name="Wilkins M.J."/>
            <person name="Williams K.H."/>
            <person name="Banfield J.F."/>
        </authorList>
    </citation>
    <scope>NUCLEOTIDE SEQUENCE [LARGE SCALE GENOMIC DNA]</scope>
</reference>
<evidence type="ECO:0000313" key="2">
    <source>
        <dbReference type="Proteomes" id="UP000034531"/>
    </source>
</evidence>
<sequence length="69" mass="7670">MTFTELLRAVGKNSRIGSTKLADFLKSNQVANRMFLLSHNHSYGIILAAENQRAQETFKQFPTGATNPS</sequence>
<dbReference type="Proteomes" id="UP000034531">
    <property type="component" value="Unassembled WGS sequence"/>
</dbReference>
<organism evidence="1 2">
    <name type="scientific">Candidatus Curtissbacteria bacterium GW2011_GWA1_40_16</name>
    <dbReference type="NCBI Taxonomy" id="1618405"/>
    <lineage>
        <taxon>Bacteria</taxon>
        <taxon>Candidatus Curtissiibacteriota</taxon>
    </lineage>
</organism>
<proteinExistence type="predicted"/>
<comment type="caution">
    <text evidence="1">The sequence shown here is derived from an EMBL/GenBank/DDBJ whole genome shotgun (WGS) entry which is preliminary data.</text>
</comment>
<name>A0A0G0R606_9BACT</name>
<dbReference type="EMBL" id="LBYI01000046">
    <property type="protein sequence ID" value="KKR48169.1"/>
    <property type="molecule type" value="Genomic_DNA"/>
</dbReference>
<gene>
    <name evidence="1" type="ORF">UT84_C0046G0002</name>
</gene>
<evidence type="ECO:0000313" key="1">
    <source>
        <dbReference type="EMBL" id="KKR48169.1"/>
    </source>
</evidence>
<protein>
    <submittedName>
        <fullName evidence="1">Uncharacterized protein</fullName>
    </submittedName>
</protein>
<accession>A0A0G0R606</accession>